<evidence type="ECO:0000313" key="3">
    <source>
        <dbReference type="Proteomes" id="UP000240009"/>
    </source>
</evidence>
<dbReference type="SUPFAM" id="SSF54001">
    <property type="entry name" value="Cysteine proteinases"/>
    <property type="match status" value="1"/>
</dbReference>
<name>A0A2S8EZN3_9BACT</name>
<dbReference type="Pfam" id="PF08379">
    <property type="entry name" value="Bact_transglu_N"/>
    <property type="match status" value="1"/>
</dbReference>
<dbReference type="RefSeq" id="WP_105358699.1">
    <property type="nucleotide sequence ID" value="NZ_PUIA01000081.1"/>
</dbReference>
<dbReference type="AlphaFoldDB" id="A0A2S8EZN3"/>
<protein>
    <submittedName>
        <fullName evidence="2">IMP dehydrogenase</fullName>
    </submittedName>
</protein>
<organism evidence="2 3">
    <name type="scientific">Blastopirellula marina</name>
    <dbReference type="NCBI Taxonomy" id="124"/>
    <lineage>
        <taxon>Bacteria</taxon>
        <taxon>Pseudomonadati</taxon>
        <taxon>Planctomycetota</taxon>
        <taxon>Planctomycetia</taxon>
        <taxon>Pirellulales</taxon>
        <taxon>Pirellulaceae</taxon>
        <taxon>Blastopirellula</taxon>
    </lineage>
</organism>
<dbReference type="PANTHER" id="PTHR33490">
    <property type="entry name" value="BLR5614 PROTEIN-RELATED"/>
    <property type="match status" value="1"/>
</dbReference>
<dbReference type="Gene3D" id="3.10.620.30">
    <property type="match status" value="1"/>
</dbReference>
<proteinExistence type="predicted"/>
<comment type="caution">
    <text evidence="2">The sequence shown here is derived from an EMBL/GenBank/DDBJ whole genome shotgun (WGS) entry which is preliminary data.</text>
</comment>
<reference evidence="2 3" key="1">
    <citation type="submission" date="2018-02" db="EMBL/GenBank/DDBJ databases">
        <title>Comparative genomes isolates from brazilian mangrove.</title>
        <authorList>
            <person name="Araujo J.E."/>
            <person name="Taketani R.G."/>
            <person name="Silva M.C.P."/>
            <person name="Loureco M.V."/>
            <person name="Andreote F.D."/>
        </authorList>
    </citation>
    <scope>NUCLEOTIDE SEQUENCE [LARGE SCALE GENOMIC DNA]</scope>
    <source>
        <strain evidence="2 3">HEX-2 MGV</strain>
    </source>
</reference>
<dbReference type="InterPro" id="IPR013589">
    <property type="entry name" value="Bac_transglu_N"/>
</dbReference>
<dbReference type="Proteomes" id="UP000240009">
    <property type="component" value="Unassembled WGS sequence"/>
</dbReference>
<dbReference type="InterPro" id="IPR002931">
    <property type="entry name" value="Transglutaminase-like"/>
</dbReference>
<feature type="domain" description="Transglutaminase-like" evidence="1">
    <location>
        <begin position="172"/>
        <end position="248"/>
    </location>
</feature>
<evidence type="ECO:0000313" key="2">
    <source>
        <dbReference type="EMBL" id="PQO25386.1"/>
    </source>
</evidence>
<dbReference type="PANTHER" id="PTHR33490:SF1">
    <property type="entry name" value="SLL1233 PROTEIN"/>
    <property type="match status" value="1"/>
</dbReference>
<dbReference type="Pfam" id="PF01841">
    <property type="entry name" value="Transglut_core"/>
    <property type="match status" value="1"/>
</dbReference>
<accession>A0A2S8EZN3</accession>
<dbReference type="InterPro" id="IPR018667">
    <property type="entry name" value="DUF2126"/>
</dbReference>
<dbReference type="SMART" id="SM00460">
    <property type="entry name" value="TGc"/>
    <property type="match status" value="1"/>
</dbReference>
<gene>
    <name evidence="2" type="ORF">C5Y96_23895</name>
</gene>
<dbReference type="Pfam" id="PF09899">
    <property type="entry name" value="DUF2126"/>
    <property type="match status" value="1"/>
</dbReference>
<dbReference type="OrthoDB" id="9804872at2"/>
<sequence length="1137" mass="128845">MAILTALHHSTKYKYDRKIGVGAQTIRLRPAPHCRTPIHSYSLRISPKPHFLNWQQDPHGNFAARVVFPEPVDHFHVDVDLIAEMTVINPFDFFLEPDAEDFPIIYKEPLKTDLAPFLEQEPHGPLLTEYLKGVDVTPRRIVDFLVDINQRLQNDIAYTVRMEHGVQSPEETLERRLGSCRDSAWLMVQMLRHFGLAARFASGYICQLTPDIKSLDGPSGPEKDFTDLHAWTEVFLPGAGWVGLDPTSGLFAGEGHIPLACTPSPMTAAPVSGTHEQAEVEFEFEMKITRFHEDPRVTKPYTDEEWDEIQALGHEVDKHLERVGITMTMGGEPTFVSIDDMEGDEWNTAAVGPTKRGLADKLMRKLFKRFGEGGFLHYGQGKWYPGESLPRWAFRCYWRHDGEPIWRDPSLLAEDGMNYGHDADLAMQFTRRLAEQLGVEPNHASYGYEDAFYYTWMERRLPVNVDIHDSKLEDEEERARIAKVFEQGITSPVGVVLPIRYLWWTAQPTWESGEWVVRSDELFLIPGDSAMGLRLPLKSLVYETEGQAAALFPLDPMAETTPLPSYAEFMARRTPAMVGGDSGKPWSMKTVGGDTYRNASRPQGMSGQSLESDGFFGPGDWGDNGGPNPMNQMVRTAVCVEPRNGCLHIFMPPVDRIEGYLELLTAVETVAAEFNSPVIIEGYLPPHDDRVNHLSVTPDPGVIEVNVHPANNWQELVDITTGVYEDAHHTRLGTEKFNKDGTHTGTGGGNHVVLGGPTPTQSPFLQRPDILRSLIGYWHNHPSLSYLFSGNFIGPTSQAPRVDEGRRDAIYELKIAFEQIPDKGQFSPWLVDRVFRNLLVDITGNTHRAEFCIDKLFSPDNSSGRRGLLEFRAFEMPPHARMSLTQQLLLRALMARFAEHPYRVPLVDWDTSLHDRFMLPHFNYQDFEDVIEETKDAGFQLESYWFLPHFEFKFPKIGEFSHRGVQVEIRKAIEPWYVLGEESGQGFTARYVDSSLERMQVKVRGAIPGRHFVMCNGRKVPLHPTGTEQEYVAGVRYRAWQPPSCLHPTIPVDEPLTIDLYDSWFQRSLGGCRYHVGHPGGNNPESFPVNAFEAESRRGGRFEKMGHTPGYVELPPDEDSSEFPFTLDLRRGKTKHL</sequence>
<evidence type="ECO:0000259" key="1">
    <source>
        <dbReference type="SMART" id="SM00460"/>
    </source>
</evidence>
<dbReference type="InterPro" id="IPR038765">
    <property type="entry name" value="Papain-like_cys_pep_sf"/>
</dbReference>
<dbReference type="EMBL" id="PUIA01000081">
    <property type="protein sequence ID" value="PQO25386.1"/>
    <property type="molecule type" value="Genomic_DNA"/>
</dbReference>